<keyword evidence="3" id="KW-1185">Reference proteome</keyword>
<proteinExistence type="predicted"/>
<name>A0A1M5NKX6_9GAMM</name>
<dbReference type="InterPro" id="IPR021268">
    <property type="entry name" value="DUF2845"/>
</dbReference>
<dbReference type="Proteomes" id="UP000184268">
    <property type="component" value="Unassembled WGS sequence"/>
</dbReference>
<reference evidence="2 3" key="1">
    <citation type="submission" date="2016-11" db="EMBL/GenBank/DDBJ databases">
        <authorList>
            <person name="Jaros S."/>
            <person name="Januszkiewicz K."/>
            <person name="Wedrychowicz H."/>
        </authorList>
    </citation>
    <scope>NUCLEOTIDE SEQUENCE [LARGE SCALE GENOMIC DNA]</scope>
    <source>
        <strain evidence="2 3">DSM 16917</strain>
    </source>
</reference>
<evidence type="ECO:0008006" key="4">
    <source>
        <dbReference type="Google" id="ProtNLM"/>
    </source>
</evidence>
<organism evidence="2 3">
    <name type="scientific">Ferrimonas marina</name>
    <dbReference type="NCBI Taxonomy" id="299255"/>
    <lineage>
        <taxon>Bacteria</taxon>
        <taxon>Pseudomonadati</taxon>
        <taxon>Pseudomonadota</taxon>
        <taxon>Gammaproteobacteria</taxon>
        <taxon>Alteromonadales</taxon>
        <taxon>Ferrimonadaceae</taxon>
        <taxon>Ferrimonas</taxon>
    </lineage>
</organism>
<feature type="signal peptide" evidence="1">
    <location>
        <begin position="1"/>
        <end position="29"/>
    </location>
</feature>
<keyword evidence="1" id="KW-0732">Signal</keyword>
<gene>
    <name evidence="2" type="ORF">SAMN02745129_1096</name>
</gene>
<evidence type="ECO:0000313" key="3">
    <source>
        <dbReference type="Proteomes" id="UP000184268"/>
    </source>
</evidence>
<dbReference type="STRING" id="299255.SAMN02745129_1096"/>
<dbReference type="Pfam" id="PF11006">
    <property type="entry name" value="DUF2845"/>
    <property type="match status" value="1"/>
</dbReference>
<dbReference type="EMBL" id="FQXG01000001">
    <property type="protein sequence ID" value="SHG90168.1"/>
    <property type="molecule type" value="Genomic_DNA"/>
</dbReference>
<sequence length="105" mass="11242">MNEARTHRVNTTLCLAACAALIISVQGQAVEWQVPSVRCTATGLIKVGDSTGALLSACGRPQLTESLQYPEGGVASTRYYFRVGGKEAFVAEVRAGEVVALRRMR</sequence>
<protein>
    <recommendedName>
        <fullName evidence="4">DUF2845 domain-containing protein</fullName>
    </recommendedName>
</protein>
<evidence type="ECO:0000313" key="2">
    <source>
        <dbReference type="EMBL" id="SHG90168.1"/>
    </source>
</evidence>
<feature type="chain" id="PRO_5009912618" description="DUF2845 domain-containing protein" evidence="1">
    <location>
        <begin position="30"/>
        <end position="105"/>
    </location>
</feature>
<accession>A0A1M5NKX6</accession>
<dbReference type="AlphaFoldDB" id="A0A1M5NKX6"/>
<evidence type="ECO:0000256" key="1">
    <source>
        <dbReference type="SAM" id="SignalP"/>
    </source>
</evidence>